<evidence type="ECO:0000256" key="1">
    <source>
        <dbReference type="ARBA" id="ARBA00007357"/>
    </source>
</evidence>
<keyword evidence="4" id="KW-1185">Reference proteome</keyword>
<sequence length="220" mass="25547">MKSTDTPYHILERANLSVDPCEDFYEFACGTFVHNTKIPDSKSGKIEKNGVHPLNDIMKEMGGWPVLEGNDWNSKKDFKWIDIILKRRKIGFSINTIFIFDVDLDQPILPVPQEYLLQGLNESDVQAFLQYAIDLAVVLGANKTTARKEMTEVVGFMTDMSKFGIFRKKCSKLIVKNYRELWFILHLPLKKEYERPASQRKVWQSRTLQDIRVNIVQQSD</sequence>
<organism evidence="3 4">
    <name type="scientific">Armadillidium nasatum</name>
    <dbReference type="NCBI Taxonomy" id="96803"/>
    <lineage>
        <taxon>Eukaryota</taxon>
        <taxon>Metazoa</taxon>
        <taxon>Ecdysozoa</taxon>
        <taxon>Arthropoda</taxon>
        <taxon>Crustacea</taxon>
        <taxon>Multicrustacea</taxon>
        <taxon>Malacostraca</taxon>
        <taxon>Eumalacostraca</taxon>
        <taxon>Peracarida</taxon>
        <taxon>Isopoda</taxon>
        <taxon>Oniscidea</taxon>
        <taxon>Crinocheta</taxon>
        <taxon>Armadillidiidae</taxon>
        <taxon>Armadillidium</taxon>
    </lineage>
</organism>
<dbReference type="InterPro" id="IPR042089">
    <property type="entry name" value="Peptidase_M13_dom_2"/>
</dbReference>
<comment type="similarity">
    <text evidence="1">Belongs to the peptidase M13 family.</text>
</comment>
<dbReference type="AlphaFoldDB" id="A0A5N5T5N9"/>
<feature type="domain" description="Peptidase M13 N-terminal" evidence="2">
    <location>
        <begin position="45"/>
        <end position="163"/>
    </location>
</feature>
<dbReference type="EMBL" id="SEYY01009148">
    <property type="protein sequence ID" value="KAB7501886.1"/>
    <property type="molecule type" value="Genomic_DNA"/>
</dbReference>
<dbReference type="Proteomes" id="UP000326759">
    <property type="component" value="Unassembled WGS sequence"/>
</dbReference>
<dbReference type="Gene3D" id="1.10.1380.10">
    <property type="entry name" value="Neutral endopeptidase , domain2"/>
    <property type="match status" value="1"/>
</dbReference>
<dbReference type="OrthoDB" id="6475849at2759"/>
<dbReference type="SUPFAM" id="SSF55486">
    <property type="entry name" value="Metalloproteases ('zincins'), catalytic domain"/>
    <property type="match status" value="1"/>
</dbReference>
<dbReference type="InterPro" id="IPR000718">
    <property type="entry name" value="Peptidase_M13"/>
</dbReference>
<protein>
    <recommendedName>
        <fullName evidence="2">Peptidase M13 N-terminal domain-containing protein</fullName>
    </recommendedName>
</protein>
<dbReference type="InterPro" id="IPR008753">
    <property type="entry name" value="Peptidase_M13_N"/>
</dbReference>
<dbReference type="GO" id="GO:0016485">
    <property type="term" value="P:protein processing"/>
    <property type="evidence" value="ECO:0007669"/>
    <property type="project" value="TreeGrafter"/>
</dbReference>
<dbReference type="Pfam" id="PF05649">
    <property type="entry name" value="Peptidase_M13_N"/>
    <property type="match status" value="1"/>
</dbReference>
<evidence type="ECO:0000259" key="2">
    <source>
        <dbReference type="Pfam" id="PF05649"/>
    </source>
</evidence>
<name>A0A5N5T5N9_9CRUS</name>
<dbReference type="PANTHER" id="PTHR11733:SF224">
    <property type="entry name" value="NEPRILYSIN-2"/>
    <property type="match status" value="1"/>
</dbReference>
<comment type="caution">
    <text evidence="3">The sequence shown here is derived from an EMBL/GenBank/DDBJ whole genome shotgun (WGS) entry which is preliminary data.</text>
</comment>
<dbReference type="GO" id="GO:0004222">
    <property type="term" value="F:metalloendopeptidase activity"/>
    <property type="evidence" value="ECO:0007669"/>
    <property type="project" value="InterPro"/>
</dbReference>
<accession>A0A5N5T5N9</accession>
<dbReference type="PANTHER" id="PTHR11733">
    <property type="entry name" value="ZINC METALLOPROTEASE FAMILY M13 NEPRILYSIN-RELATED"/>
    <property type="match status" value="1"/>
</dbReference>
<gene>
    <name evidence="3" type="ORF">Anas_10509</name>
</gene>
<dbReference type="PROSITE" id="PS51885">
    <property type="entry name" value="NEPRILYSIN"/>
    <property type="match status" value="1"/>
</dbReference>
<evidence type="ECO:0000313" key="4">
    <source>
        <dbReference type="Proteomes" id="UP000326759"/>
    </source>
</evidence>
<evidence type="ECO:0000313" key="3">
    <source>
        <dbReference type="EMBL" id="KAB7501886.1"/>
    </source>
</evidence>
<proteinExistence type="inferred from homology"/>
<dbReference type="GO" id="GO:0005886">
    <property type="term" value="C:plasma membrane"/>
    <property type="evidence" value="ECO:0007669"/>
    <property type="project" value="TreeGrafter"/>
</dbReference>
<reference evidence="3 4" key="1">
    <citation type="journal article" date="2019" name="PLoS Biol.">
        <title>Sex chromosomes control vertical transmission of feminizing Wolbachia symbionts in an isopod.</title>
        <authorList>
            <person name="Becking T."/>
            <person name="Chebbi M.A."/>
            <person name="Giraud I."/>
            <person name="Moumen B."/>
            <person name="Laverre T."/>
            <person name="Caubet Y."/>
            <person name="Peccoud J."/>
            <person name="Gilbert C."/>
            <person name="Cordaux R."/>
        </authorList>
    </citation>
    <scope>NUCLEOTIDE SEQUENCE [LARGE SCALE GENOMIC DNA]</scope>
    <source>
        <strain evidence="3">ANa2</strain>
        <tissue evidence="3">Whole body excluding digestive tract and cuticle</tissue>
    </source>
</reference>